<dbReference type="OrthoDB" id="9785847at2"/>
<reference evidence="2 3" key="1">
    <citation type="submission" date="2018-11" db="EMBL/GenBank/DDBJ databases">
        <title>Pseudaminobacter arsenicus sp. nov., an arsenic-resistant bacterium isolated from arsenic-rich aquifers.</title>
        <authorList>
            <person name="Mu Y."/>
        </authorList>
    </citation>
    <scope>NUCLEOTIDE SEQUENCE [LARGE SCALE GENOMIC DNA]</scope>
    <source>
        <strain evidence="2 3">CB3</strain>
    </source>
</reference>
<evidence type="ECO:0000313" key="3">
    <source>
        <dbReference type="Proteomes" id="UP000281647"/>
    </source>
</evidence>
<dbReference type="Proteomes" id="UP000281647">
    <property type="component" value="Unassembled WGS sequence"/>
</dbReference>
<dbReference type="SUPFAM" id="SSF53474">
    <property type="entry name" value="alpha/beta-Hydrolases"/>
    <property type="match status" value="1"/>
</dbReference>
<dbReference type="Pfam" id="PF12697">
    <property type="entry name" value="Abhydrolase_6"/>
    <property type="match status" value="1"/>
</dbReference>
<evidence type="ECO:0000259" key="1">
    <source>
        <dbReference type="Pfam" id="PF12697"/>
    </source>
</evidence>
<dbReference type="EMBL" id="RKST01000001">
    <property type="protein sequence ID" value="RUM99584.1"/>
    <property type="molecule type" value="Genomic_DNA"/>
</dbReference>
<feature type="domain" description="AB hydrolase-1" evidence="1">
    <location>
        <begin position="88"/>
        <end position="284"/>
    </location>
</feature>
<dbReference type="PANTHER" id="PTHR43689:SF8">
    <property type="entry name" value="ALPHA_BETA-HYDROLASES SUPERFAMILY PROTEIN"/>
    <property type="match status" value="1"/>
</dbReference>
<dbReference type="InterPro" id="IPR000073">
    <property type="entry name" value="AB_hydrolase_1"/>
</dbReference>
<organism evidence="2 3">
    <name type="scientific">Borborobacter arsenicus</name>
    <dbReference type="NCBI Taxonomy" id="1851146"/>
    <lineage>
        <taxon>Bacteria</taxon>
        <taxon>Pseudomonadati</taxon>
        <taxon>Pseudomonadota</taxon>
        <taxon>Alphaproteobacteria</taxon>
        <taxon>Hyphomicrobiales</taxon>
        <taxon>Phyllobacteriaceae</taxon>
        <taxon>Borborobacter</taxon>
    </lineage>
</organism>
<comment type="caution">
    <text evidence="2">The sequence shown here is derived from an EMBL/GenBank/DDBJ whole genome shotgun (WGS) entry which is preliminary data.</text>
</comment>
<gene>
    <name evidence="2" type="ORF">EET67_01430</name>
</gene>
<dbReference type="Gene3D" id="3.40.50.1820">
    <property type="entry name" value="alpha/beta hydrolase"/>
    <property type="match status" value="1"/>
</dbReference>
<keyword evidence="3" id="KW-1185">Reference proteome</keyword>
<dbReference type="PRINTS" id="PR00111">
    <property type="entry name" value="ABHYDROLASE"/>
</dbReference>
<sequence length="301" mass="32376">MASIGLKVIRGMFGAAEHLTPRLGGRAAFELFCRTPDRRKLTAGERRAVESAADFMSEARHHRLKARSGCITVHEFKPVPRRLAAGTVLVVHGWRSRTEYMRLLIEGYRRAGFRVLSLDLPGHGASQGRRLTMANAVDAVRVADEWFGPFTCVVGHSFGGAVALSAAAGAIRGIAPLSVQRLVLVAAPNAMSDVFAGFGRHINIGPRSASSADRQVERISGHRLAYFVGSEFLQRLKVPVLVIHAPDDREVSADNASALGSAGSHVRLQWAPGLGHRRILTDPTVVQLAVGFAGSADEMAH</sequence>
<accession>A0A432VBS1</accession>
<evidence type="ECO:0000313" key="2">
    <source>
        <dbReference type="EMBL" id="RUM99584.1"/>
    </source>
</evidence>
<name>A0A432VBS1_9HYPH</name>
<keyword evidence="2" id="KW-0378">Hydrolase</keyword>
<dbReference type="RefSeq" id="WP_128625823.1">
    <property type="nucleotide sequence ID" value="NZ_RKST01000001.1"/>
</dbReference>
<dbReference type="AlphaFoldDB" id="A0A432VBS1"/>
<dbReference type="GO" id="GO:0016787">
    <property type="term" value="F:hydrolase activity"/>
    <property type="evidence" value="ECO:0007669"/>
    <property type="project" value="UniProtKB-KW"/>
</dbReference>
<protein>
    <submittedName>
        <fullName evidence="2">Alpha/beta fold hydrolase</fullName>
    </submittedName>
</protein>
<proteinExistence type="predicted"/>
<dbReference type="PANTHER" id="PTHR43689">
    <property type="entry name" value="HYDROLASE"/>
    <property type="match status" value="1"/>
</dbReference>
<dbReference type="InterPro" id="IPR029058">
    <property type="entry name" value="AB_hydrolase_fold"/>
</dbReference>